<gene>
    <name evidence="1" type="ORF">R3P93_17865</name>
</gene>
<evidence type="ECO:0008006" key="3">
    <source>
        <dbReference type="Google" id="ProtNLM"/>
    </source>
</evidence>
<organism evidence="1 2">
    <name type="scientific">Rhodococcus cerastii</name>
    <dbReference type="NCBI Taxonomy" id="908616"/>
    <lineage>
        <taxon>Bacteria</taxon>
        <taxon>Bacillati</taxon>
        <taxon>Actinomycetota</taxon>
        <taxon>Actinomycetes</taxon>
        <taxon>Mycobacteriales</taxon>
        <taxon>Nocardiaceae</taxon>
        <taxon>Rhodococcus</taxon>
    </lineage>
</organism>
<dbReference type="RefSeq" id="WP_317533613.1">
    <property type="nucleotide sequence ID" value="NZ_JAWLKF010000010.1"/>
</dbReference>
<evidence type="ECO:0000313" key="2">
    <source>
        <dbReference type="Proteomes" id="UP001186104"/>
    </source>
</evidence>
<evidence type="ECO:0000313" key="1">
    <source>
        <dbReference type="EMBL" id="MDV6304430.1"/>
    </source>
</evidence>
<keyword evidence="2" id="KW-1185">Reference proteome</keyword>
<accession>A0ABU4D3Y0</accession>
<dbReference type="Proteomes" id="UP001186104">
    <property type="component" value="Unassembled WGS sequence"/>
</dbReference>
<proteinExistence type="predicted"/>
<reference evidence="1 2" key="1">
    <citation type="submission" date="2023-10" db="EMBL/GenBank/DDBJ databases">
        <title>Development of a sustainable strategy for remediation of hydrocarbon-contaminated territories based on the waste exchange concept.</title>
        <authorList>
            <person name="Krivoruchko A."/>
        </authorList>
    </citation>
    <scope>NUCLEOTIDE SEQUENCE [LARGE SCALE GENOMIC DNA]</scope>
    <source>
        <strain evidence="1 2">IEGM 1327</strain>
    </source>
</reference>
<comment type="caution">
    <text evidence="1">The sequence shown here is derived from an EMBL/GenBank/DDBJ whole genome shotgun (WGS) entry which is preliminary data.</text>
</comment>
<name>A0ABU4D3Y0_9NOCA</name>
<protein>
    <recommendedName>
        <fullName evidence="3">Phytanoyl-CoA dioxygenase</fullName>
    </recommendedName>
</protein>
<dbReference type="EMBL" id="JAWLKF010000010">
    <property type="protein sequence ID" value="MDV6304430.1"/>
    <property type="molecule type" value="Genomic_DNA"/>
</dbReference>
<sequence>MAFDVATALAAMARDGYAVLPQVVSAATVDALVEFVEAAVVSAGGEYVHFKDSDAFGEVLARAWPEESQVDRVIRGVFAAGVGRPAPAGRPFRVLRCISGLSGANRSLNFHFDSYALTAVVPVMIPSDSPGDLLLMPNARPLRRWYVANLLDQILVSNRIAQSYFRRKWRSRPEEFVHLRPVPGNVYLFWGYRALHANEPCHPSRTRATVLLHYGNVHEHSAIARVVRSR</sequence>
<dbReference type="SUPFAM" id="SSF51197">
    <property type="entry name" value="Clavaminate synthase-like"/>
    <property type="match status" value="1"/>
</dbReference>